<organism evidence="2 3">
    <name type="scientific">Parendozoicomonas haliclonae</name>
    <dbReference type="NCBI Taxonomy" id="1960125"/>
    <lineage>
        <taxon>Bacteria</taxon>
        <taxon>Pseudomonadati</taxon>
        <taxon>Pseudomonadota</taxon>
        <taxon>Gammaproteobacteria</taxon>
        <taxon>Oceanospirillales</taxon>
        <taxon>Endozoicomonadaceae</taxon>
        <taxon>Parendozoicomonas</taxon>
    </lineage>
</organism>
<gene>
    <name evidence="2" type="ORF">EHSB41UT_00061</name>
</gene>
<dbReference type="Proteomes" id="UP000196573">
    <property type="component" value="Unassembled WGS sequence"/>
</dbReference>
<proteinExistence type="predicted"/>
<sequence length="148" mass="16772">MTLINDLPLKKVTIFIIRAIIYTAITVLLSLFLLGKIKDSHEGIALFSLQNIASSKPAIFSLATSHIAVLRANKEADYYRELTSEQLGNYQSHKLLQWTVDFRTLLVSGTLPIELYYESQYEHGMTLQSFRVEGALQPELISQSVRIQ</sequence>
<feature type="transmembrane region" description="Helical" evidence="1">
    <location>
        <begin position="12"/>
        <end position="34"/>
    </location>
</feature>
<dbReference type="EMBL" id="FWPT01000001">
    <property type="protein sequence ID" value="SMA31756.1"/>
    <property type="molecule type" value="Genomic_DNA"/>
</dbReference>
<evidence type="ECO:0000313" key="2">
    <source>
        <dbReference type="EMBL" id="SMA31756.1"/>
    </source>
</evidence>
<dbReference type="OrthoDB" id="6196973at2"/>
<dbReference type="RefSeq" id="WP_087105778.1">
    <property type="nucleotide sequence ID" value="NZ_CBCSCN010000012.1"/>
</dbReference>
<evidence type="ECO:0000256" key="1">
    <source>
        <dbReference type="SAM" id="Phobius"/>
    </source>
</evidence>
<keyword evidence="3" id="KW-1185">Reference proteome</keyword>
<evidence type="ECO:0000313" key="3">
    <source>
        <dbReference type="Proteomes" id="UP000196573"/>
    </source>
</evidence>
<protein>
    <submittedName>
        <fullName evidence="2">Uncharacterized protein</fullName>
    </submittedName>
</protein>
<keyword evidence="1" id="KW-0812">Transmembrane</keyword>
<dbReference type="AlphaFoldDB" id="A0A1X7ADH3"/>
<reference evidence="2 3" key="1">
    <citation type="submission" date="2017-03" db="EMBL/GenBank/DDBJ databases">
        <authorList>
            <person name="Afonso C.L."/>
            <person name="Miller P.J."/>
            <person name="Scott M.A."/>
            <person name="Spackman E."/>
            <person name="Goraichik I."/>
            <person name="Dimitrov K.M."/>
            <person name="Suarez D.L."/>
            <person name="Swayne D.E."/>
        </authorList>
    </citation>
    <scope>NUCLEOTIDE SEQUENCE [LARGE SCALE GENOMIC DNA]</scope>
    <source>
        <strain evidence="2">SB41UT1</strain>
    </source>
</reference>
<keyword evidence="1" id="KW-1133">Transmembrane helix</keyword>
<keyword evidence="1" id="KW-0472">Membrane</keyword>
<name>A0A1X7ADH3_9GAMM</name>
<accession>A0A1X7ADH3</accession>